<accession>A0A0U1SRX0</accession>
<keyword evidence="2" id="KW-0800">Toxin</keyword>
<proteinExistence type="evidence at transcript level"/>
<feature type="chain" id="PRO_5006829155" evidence="1">
    <location>
        <begin position="20"/>
        <end position="60"/>
    </location>
</feature>
<feature type="signal peptide" evidence="1">
    <location>
        <begin position="1"/>
        <end position="19"/>
    </location>
</feature>
<sequence>MKSVCGVLIILVVLTTMLSISTFSTVGAEGDCPISEAMKCVEKCKEKVEVCEPGVCKCSG</sequence>
<dbReference type="AlphaFoldDB" id="A0A0U1SRX0"/>
<organism evidence="2">
    <name type="scientific">Lychas mucronatus</name>
    <name type="common">Chinese swimming scorpion</name>
    <dbReference type="NCBI Taxonomy" id="172552"/>
    <lineage>
        <taxon>Eukaryota</taxon>
        <taxon>Metazoa</taxon>
        <taxon>Ecdysozoa</taxon>
        <taxon>Arthropoda</taxon>
        <taxon>Chelicerata</taxon>
        <taxon>Arachnida</taxon>
        <taxon>Scorpiones</taxon>
        <taxon>Buthida</taxon>
        <taxon>Buthoidea</taxon>
        <taxon>Buthidae</taxon>
        <taxon>Lychas</taxon>
    </lineage>
</organism>
<keyword evidence="2" id="KW-0528">Neurotoxin</keyword>
<keyword evidence="1" id="KW-0732">Signal</keyword>
<evidence type="ECO:0000256" key="1">
    <source>
        <dbReference type="SAM" id="SignalP"/>
    </source>
</evidence>
<name>A0A0U1SRX0_LYCMC</name>
<dbReference type="EMBL" id="EU163861">
    <property type="protein sequence ID" value="ABY26670.1"/>
    <property type="molecule type" value="mRNA"/>
</dbReference>
<protein>
    <submittedName>
        <fullName evidence="2">Neurotoxin KTx15</fullName>
    </submittedName>
</protein>
<evidence type="ECO:0000313" key="2">
    <source>
        <dbReference type="EMBL" id="ABY26670.1"/>
    </source>
</evidence>
<reference evidence="2" key="1">
    <citation type="submission" date="2007-09" db="EMBL/GenBank/DDBJ databases">
        <title>Toxic transcriptome analysis of Lychas mucronatus: molecular mechanisms regulating diversity of scorpion venom peptides.</title>
        <authorList>
            <person name="Li W."/>
            <person name="Ma Y."/>
            <person name="Cao Z."/>
        </authorList>
    </citation>
    <scope>NUCLEOTIDE SEQUENCE</scope>
    <source>
        <tissue evidence="2">Venom gland</tissue>
    </source>
</reference>